<dbReference type="Proteomes" id="UP000030748">
    <property type="component" value="Unassembled WGS sequence"/>
</dbReference>
<dbReference type="EMBL" id="KI630626">
    <property type="protein sequence ID" value="EYU35327.1"/>
    <property type="molecule type" value="Genomic_DNA"/>
</dbReference>
<dbReference type="SUPFAM" id="SSF50978">
    <property type="entry name" value="WD40 repeat-like"/>
    <property type="match status" value="1"/>
</dbReference>
<accession>A0A022R3V1</accession>
<dbReference type="InterPro" id="IPR036322">
    <property type="entry name" value="WD40_repeat_dom_sf"/>
</dbReference>
<dbReference type="InterPro" id="IPR036047">
    <property type="entry name" value="F-box-like_dom_sf"/>
</dbReference>
<organism evidence="2 3">
    <name type="scientific">Erythranthe guttata</name>
    <name type="common">Yellow monkey flower</name>
    <name type="synonym">Mimulus guttatus</name>
    <dbReference type="NCBI Taxonomy" id="4155"/>
    <lineage>
        <taxon>Eukaryota</taxon>
        <taxon>Viridiplantae</taxon>
        <taxon>Streptophyta</taxon>
        <taxon>Embryophyta</taxon>
        <taxon>Tracheophyta</taxon>
        <taxon>Spermatophyta</taxon>
        <taxon>Magnoliopsida</taxon>
        <taxon>eudicotyledons</taxon>
        <taxon>Gunneridae</taxon>
        <taxon>Pentapetalae</taxon>
        <taxon>asterids</taxon>
        <taxon>lamiids</taxon>
        <taxon>Lamiales</taxon>
        <taxon>Phrymaceae</taxon>
        <taxon>Erythranthe</taxon>
    </lineage>
</organism>
<dbReference type="PANTHER" id="PTHR19855:SF31">
    <property type="entry name" value="TRANSCRIPTIONAL REGULATOR STERILE APETALA"/>
    <property type="match status" value="1"/>
</dbReference>
<dbReference type="InterPro" id="IPR015943">
    <property type="entry name" value="WD40/YVTN_repeat-like_dom_sf"/>
</dbReference>
<proteinExistence type="predicted"/>
<dbReference type="Gene3D" id="1.20.1280.50">
    <property type="match status" value="1"/>
</dbReference>
<evidence type="ECO:0000313" key="3">
    <source>
        <dbReference type="Proteomes" id="UP000030748"/>
    </source>
</evidence>
<dbReference type="STRING" id="4155.A0A022R3V1"/>
<dbReference type="KEGG" id="egt:105960226"/>
<dbReference type="OrthoDB" id="760263at2759"/>
<protein>
    <recommendedName>
        <fullName evidence="4">F-box domain-containing protein</fullName>
    </recommendedName>
</protein>
<evidence type="ECO:0000256" key="1">
    <source>
        <dbReference type="SAM" id="MobiDB-lite"/>
    </source>
</evidence>
<sequence>MSTPSSSEEVERVEGGGGSSSRGRRMRLSSINSYGVWPEPFVEAFAYKVAIDAALNLGRLAAAQALFHIFRVCSTWRAISRSELLWQNLTQRIWNINHLLLRHTWREEYIYRHRTAANFRRRRYAHTTLQYYIPPDDYDNNIGQHSCRRLALSDHHLAAGFSDGAVRLFHLPSSRHLSTFYPQHRDRIGRFSRSVSGIILSDISLVFATLDGDIHATVIHGGGTGPLRRAHMGDVVNDGALVDFTGNSRWWVGLYAGVPGRAFHIWNNETGELVFIGGTLTDPQALMGWHSLTEITDDVIGRVRITNHGNAVIACTSLRVIVFDLQNQVGLVLGELQQQLVRSRGIIVSSFDSNADSALIADSRGAATLRRVVDLTEICRFTVRGGGLVLGCVNGGYGVVFGGGVIRVWEIESGGYMYSFRERIGEFCDALVVDERYVAACASSGVVHVWDFGAQI</sequence>
<dbReference type="PANTHER" id="PTHR19855">
    <property type="entry name" value="WD40 REPEAT PROTEIN 12, 37"/>
    <property type="match status" value="1"/>
</dbReference>
<dbReference type="Gene3D" id="2.130.10.10">
    <property type="entry name" value="YVTN repeat-like/Quinoprotein amine dehydrogenase"/>
    <property type="match status" value="1"/>
</dbReference>
<name>A0A022R3V1_ERYGU</name>
<evidence type="ECO:0000313" key="2">
    <source>
        <dbReference type="EMBL" id="EYU35327.1"/>
    </source>
</evidence>
<dbReference type="OMA" id="QTWHDEY"/>
<gene>
    <name evidence="2" type="ORF">MIMGU_mgv1a021004mg</name>
</gene>
<dbReference type="eggNOG" id="ENOG502QPKU">
    <property type="taxonomic scope" value="Eukaryota"/>
</dbReference>
<reference evidence="2 3" key="1">
    <citation type="journal article" date="2013" name="Proc. Natl. Acad. Sci. U.S.A.">
        <title>Fine-scale variation in meiotic recombination in Mimulus inferred from population shotgun sequencing.</title>
        <authorList>
            <person name="Hellsten U."/>
            <person name="Wright K.M."/>
            <person name="Jenkins J."/>
            <person name="Shu S."/>
            <person name="Yuan Y."/>
            <person name="Wessler S.R."/>
            <person name="Schmutz J."/>
            <person name="Willis J.H."/>
            <person name="Rokhsar D.S."/>
        </authorList>
    </citation>
    <scope>NUCLEOTIDE SEQUENCE [LARGE SCALE GENOMIC DNA]</scope>
    <source>
        <strain evidence="3">cv. DUN x IM62</strain>
    </source>
</reference>
<dbReference type="PhylomeDB" id="A0A022R3V1"/>
<dbReference type="SUPFAM" id="SSF81383">
    <property type="entry name" value="F-box domain"/>
    <property type="match status" value="1"/>
</dbReference>
<keyword evidence="3" id="KW-1185">Reference proteome</keyword>
<evidence type="ECO:0008006" key="4">
    <source>
        <dbReference type="Google" id="ProtNLM"/>
    </source>
</evidence>
<feature type="region of interest" description="Disordered" evidence="1">
    <location>
        <begin position="1"/>
        <end position="24"/>
    </location>
</feature>
<dbReference type="AlphaFoldDB" id="A0A022R3V1"/>